<dbReference type="InterPro" id="IPR007523">
    <property type="entry name" value="NDUFAF3/AAMDC"/>
</dbReference>
<dbReference type="CDD" id="cd05560">
    <property type="entry name" value="Xcc1710_like"/>
    <property type="match status" value="1"/>
</dbReference>
<dbReference type="PANTHER" id="PTHR21192">
    <property type="entry name" value="NUCLEAR PROTEIN E3-3"/>
    <property type="match status" value="1"/>
</dbReference>
<dbReference type="EMBL" id="JAVDRF010000009">
    <property type="protein sequence ID" value="MDR6538248.1"/>
    <property type="molecule type" value="Genomic_DNA"/>
</dbReference>
<dbReference type="Proteomes" id="UP001184230">
    <property type="component" value="Unassembled WGS sequence"/>
</dbReference>
<dbReference type="SUPFAM" id="SSF64076">
    <property type="entry name" value="MTH938-like"/>
    <property type="match status" value="1"/>
</dbReference>
<comment type="caution">
    <text evidence="1">The sequence shown here is derived from an EMBL/GenBank/DDBJ whole genome shotgun (WGS) entry which is preliminary data.</text>
</comment>
<proteinExistence type="predicted"/>
<protein>
    <recommendedName>
        <fullName evidence="3">Mth938-like domain-containing protein</fullName>
    </recommendedName>
</protein>
<dbReference type="Gene3D" id="3.40.1230.10">
    <property type="entry name" value="MTH938-like"/>
    <property type="match status" value="1"/>
</dbReference>
<name>A0ABU1NIG3_9BURK</name>
<dbReference type="Pfam" id="PF04430">
    <property type="entry name" value="DUF498"/>
    <property type="match status" value="1"/>
</dbReference>
<dbReference type="PANTHER" id="PTHR21192:SF2">
    <property type="entry name" value="NADH DEHYDROGENASE [UBIQUINONE] 1 ALPHA SUBCOMPLEX ASSEMBLY FACTOR 3"/>
    <property type="match status" value="1"/>
</dbReference>
<accession>A0ABU1NIG3</accession>
<evidence type="ECO:0000313" key="2">
    <source>
        <dbReference type="Proteomes" id="UP001184230"/>
    </source>
</evidence>
<organism evidence="1 2">
    <name type="scientific">Variovorax soli</name>
    <dbReference type="NCBI Taxonomy" id="376815"/>
    <lineage>
        <taxon>Bacteria</taxon>
        <taxon>Pseudomonadati</taxon>
        <taxon>Pseudomonadota</taxon>
        <taxon>Betaproteobacteria</taxon>
        <taxon>Burkholderiales</taxon>
        <taxon>Comamonadaceae</taxon>
        <taxon>Variovorax</taxon>
    </lineage>
</organism>
<reference evidence="1 2" key="1">
    <citation type="submission" date="2023-07" db="EMBL/GenBank/DDBJ databases">
        <title>Sorghum-associated microbial communities from plants grown in Nebraska, USA.</title>
        <authorList>
            <person name="Schachtman D."/>
        </authorList>
    </citation>
    <scope>NUCLEOTIDE SEQUENCE [LARGE SCALE GENOMIC DNA]</scope>
    <source>
        <strain evidence="1 2">DS1781</strain>
    </source>
</reference>
<keyword evidence="2" id="KW-1185">Reference proteome</keyword>
<dbReference type="InterPro" id="IPR036748">
    <property type="entry name" value="MTH938-like_sf"/>
</dbReference>
<evidence type="ECO:0008006" key="3">
    <source>
        <dbReference type="Google" id="ProtNLM"/>
    </source>
</evidence>
<gene>
    <name evidence="1" type="ORF">J2739_004035</name>
</gene>
<sequence length="106" mass="11616">MNNERIENSVVVGSRGERFDWDCSRFDELGAEHFARLAALGAELIIFGSGARIRFPVAAWLQPLMARRTGVETMDTGAACRTYNILAGEGRHVVAALLIERPQGGQ</sequence>
<evidence type="ECO:0000313" key="1">
    <source>
        <dbReference type="EMBL" id="MDR6538248.1"/>
    </source>
</evidence>